<keyword evidence="1" id="KW-0489">Methyltransferase</keyword>
<proteinExistence type="predicted"/>
<dbReference type="Gene3D" id="3.40.50.150">
    <property type="entry name" value="Vaccinia Virus protein VP39"/>
    <property type="match status" value="1"/>
</dbReference>
<sequence length="235" mass="27482">MNLSFQKEPVLKLVKKERKLIKSKERVQHHGEVFTPNWMVKKMLAEPSIQEKLHDLHATFLEPSAGEGAFLIEILDQKLDYVDSISHKNDWCENAIWALMSIYGIELLTDNIFQARHLMVNIVTTHYQKFFNKALSNRTDFYKSALFVINTNIVQGNALTYMNDSNLPITFSEWNQVDKNTVKRDEFTYRSLFDDETDDVPQGQLSLFDFDDDQDQEEKSYAICPVTKVYKEIKE</sequence>
<dbReference type="InterPro" id="IPR029063">
    <property type="entry name" value="SAM-dependent_MTases_sf"/>
</dbReference>
<comment type="caution">
    <text evidence="1">The sequence shown here is derived from an EMBL/GenBank/DDBJ whole genome shotgun (WGS) entry which is preliminary data.</text>
</comment>
<accession>A0A854PMY9</accession>
<name>A0A854PMY9_9LACO</name>
<dbReference type="SUPFAM" id="SSF53335">
    <property type="entry name" value="S-adenosyl-L-methionine-dependent methyltransferases"/>
    <property type="match status" value="1"/>
</dbReference>
<dbReference type="Proteomes" id="UP000198437">
    <property type="component" value="Unassembled WGS sequence"/>
</dbReference>
<dbReference type="GO" id="GO:0032259">
    <property type="term" value="P:methylation"/>
    <property type="evidence" value="ECO:0007669"/>
    <property type="project" value="UniProtKB-KW"/>
</dbReference>
<organism evidence="1 2">
    <name type="scientific">Lactobacillus crispatus</name>
    <dbReference type="NCBI Taxonomy" id="47770"/>
    <lineage>
        <taxon>Bacteria</taxon>
        <taxon>Bacillati</taxon>
        <taxon>Bacillota</taxon>
        <taxon>Bacilli</taxon>
        <taxon>Lactobacillales</taxon>
        <taxon>Lactobacillaceae</taxon>
        <taxon>Lactobacillus</taxon>
    </lineage>
</organism>
<keyword evidence="1" id="KW-0808">Transferase</keyword>
<dbReference type="AlphaFoldDB" id="A0A854PMY9"/>
<protein>
    <submittedName>
        <fullName evidence="1">Methylase</fullName>
    </submittedName>
</protein>
<evidence type="ECO:0000313" key="2">
    <source>
        <dbReference type="Proteomes" id="UP000198437"/>
    </source>
</evidence>
<dbReference type="GO" id="GO:0008168">
    <property type="term" value="F:methyltransferase activity"/>
    <property type="evidence" value="ECO:0007669"/>
    <property type="project" value="UniProtKB-KW"/>
</dbReference>
<evidence type="ECO:0000313" key="1">
    <source>
        <dbReference type="EMBL" id="OXC22276.1"/>
    </source>
</evidence>
<reference evidence="1 2" key="1">
    <citation type="submission" date="2016-05" db="EMBL/GenBank/DDBJ databases">
        <authorList>
            <person name="Johnson T.J."/>
            <person name="Youmans B.P."/>
            <person name="Case K.A."/>
        </authorList>
    </citation>
    <scope>NUCLEOTIDE SEQUENCE [LARGE SCALE GENOMIC DNA]</scope>
    <source>
        <strain evidence="1 2">UMNLC6</strain>
    </source>
</reference>
<gene>
    <name evidence="1" type="ORF">AYP82_09520</name>
</gene>
<dbReference type="EMBL" id="LYQW01000029">
    <property type="protein sequence ID" value="OXC22276.1"/>
    <property type="molecule type" value="Genomic_DNA"/>
</dbReference>